<feature type="domain" description="RNA polymerase sigma-70 region 4" evidence="2">
    <location>
        <begin position="459"/>
        <end position="489"/>
    </location>
</feature>
<dbReference type="InterPro" id="IPR013324">
    <property type="entry name" value="RNA_pol_sigma_r3/r4-like"/>
</dbReference>
<dbReference type="GO" id="GO:0003677">
    <property type="term" value="F:DNA binding"/>
    <property type="evidence" value="ECO:0007669"/>
    <property type="project" value="InterPro"/>
</dbReference>
<dbReference type="SUPFAM" id="SSF47789">
    <property type="entry name" value="C-terminal domain of RNA polymerase alpha subunit"/>
    <property type="match status" value="2"/>
</dbReference>
<evidence type="ECO:0000313" key="4">
    <source>
        <dbReference type="Proteomes" id="UP000095464"/>
    </source>
</evidence>
<dbReference type="Proteomes" id="UP000095464">
    <property type="component" value="Unassembled WGS sequence"/>
</dbReference>
<evidence type="ECO:0008006" key="5">
    <source>
        <dbReference type="Google" id="ProtNLM"/>
    </source>
</evidence>
<feature type="domain" description="RNA polymerase alpha subunit C-terminal" evidence="1">
    <location>
        <begin position="3"/>
        <end position="51"/>
    </location>
</feature>
<dbReference type="Gene3D" id="1.10.10.10">
    <property type="entry name" value="Winged helix-like DNA-binding domain superfamily/Winged helix DNA-binding domain"/>
    <property type="match status" value="1"/>
</dbReference>
<sequence length="1037" mass="122984">MLISKTNLSVRSRNALQKAGYIKTEEIKNLTRDELANISNLGKKSIDEIGEFINLPSETSKDILSIRSQNALAIAGYHSIEEIEKLTENDLRNISNLGEKSIEEILNLKPIQKGMKNLYELHGLCFNEIKNKNIEILKMDNTFNKILKNNNVQTVGVFLELKKSDVTKFRGINDSQVLELKSIINNIRDELKLNYQDIIEIILSNPQHQVKETIFNSLAFEDNENVEFYFRFGEKLKKSIEINCIENKESDVKKISDLYLNQIDKLINVIPKNLKYIKGMNEKSVNRVLKVLTNKLVIVYKNEIVLEALSYNYLRNHSYKFWLNMEDDVLSSITNQIDKVTKKYVNINYHGFKELSYFISHNTKINKEIEVLELSTREANEIVYNYLKTYSKKLNYKSLEEKFKSINSKVNFMETVNNLIDEGLVILEEEKIITLKKSILYYAKRFKAKKEYEALKFRLKNYTLQEIGDEIGLTRERVRQLVNQSLMNLPKDVREIKNAYWFKNYNLDQSMYNYFFEDDAYNYLTLKYTKGLESWTAILDDEMADDLLKRKITNKMQENRIVLDEVSIPKNRLSVIRYLIKNYCDNITTHKELEEFYFMFLEDNVSNQKGFELEKRYIEARISDQDIVVERPKKRFRFYDYSEYDWELFYRELGLKEWQDMELSTEIIFNANKKLMDDFNILNKYELHNIMKRTKIYVEGTKIKFGRTPHLVIGEGNRENQVINLLFENAPIKKDDLAEIYLQTYGVNKATVSANYFDIIKDYQVGDTFVAKDIEINEDILDKLIDIVENKSLIFLEDIQKVIDIETSILTLYLNQLEFKKYSNYYISDKYRNITELFEFEVFDKLKIIDADKIDPKIWSLSSFSSQIYKKIYSMDIVEFDNNKFITIKKLNEIGLSKEIFQQFREEVLFLLQDSEFWSLLNILEAIDNEKIDEFGFNSIFYRSLLRGAKDLYNHRIGNNSLFKLGEPVSLKSFLSHLVNKKKIVNIYDLIAEIKEVYELDIEKHKIVEVIKKLGMYYDEIMEKIYFDIDYYYEEFL</sequence>
<dbReference type="GO" id="GO:0003700">
    <property type="term" value="F:DNA-binding transcription factor activity"/>
    <property type="evidence" value="ECO:0007669"/>
    <property type="project" value="InterPro"/>
</dbReference>
<evidence type="ECO:0000259" key="1">
    <source>
        <dbReference type="Pfam" id="PF03118"/>
    </source>
</evidence>
<dbReference type="EMBL" id="LNPX01000070">
    <property type="protein sequence ID" value="OEK50911.1"/>
    <property type="molecule type" value="Genomic_DNA"/>
</dbReference>
<evidence type="ECO:0000313" key="3">
    <source>
        <dbReference type="EMBL" id="OEK50911.1"/>
    </source>
</evidence>
<evidence type="ECO:0000259" key="2">
    <source>
        <dbReference type="Pfam" id="PF04545"/>
    </source>
</evidence>
<accession>A0AAP7IBM8</accession>
<dbReference type="Pfam" id="PF03118">
    <property type="entry name" value="RNA_pol_A_CTD"/>
    <property type="match status" value="2"/>
</dbReference>
<name>A0AAP7IBM8_9STAP</name>
<proteinExistence type="predicted"/>
<protein>
    <recommendedName>
        <fullName evidence="5">RNA polymerase sigma-70 domain-containing protein</fullName>
    </recommendedName>
</protein>
<dbReference type="GO" id="GO:0006352">
    <property type="term" value="P:DNA-templated transcription initiation"/>
    <property type="evidence" value="ECO:0007669"/>
    <property type="project" value="InterPro"/>
</dbReference>
<dbReference type="InterPro" id="IPR011260">
    <property type="entry name" value="RNAP_asu_C"/>
</dbReference>
<dbReference type="InterPro" id="IPR036388">
    <property type="entry name" value="WH-like_DNA-bd_sf"/>
</dbReference>
<dbReference type="Gene3D" id="1.10.150.20">
    <property type="entry name" value="5' to 3' exonuclease, C-terminal subdomain"/>
    <property type="match status" value="2"/>
</dbReference>
<dbReference type="Pfam" id="PF04545">
    <property type="entry name" value="Sigma70_r4"/>
    <property type="match status" value="1"/>
</dbReference>
<reference evidence="4" key="1">
    <citation type="submission" date="2015-11" db="EMBL/GenBank/DDBJ databases">
        <title>Genomic diversity of Staphylococcus saprophyticus strains from urinary tract infections, animal surfaces, and fermented foods.</title>
        <authorList>
            <person name="Wolfe B.E."/>
        </authorList>
    </citation>
    <scope>NUCLEOTIDE SEQUENCE [LARGE SCALE GENOMIC DNA]</scope>
    <source>
        <strain evidence="4">738_7</strain>
    </source>
</reference>
<dbReference type="SUPFAM" id="SSF88659">
    <property type="entry name" value="Sigma3 and sigma4 domains of RNA polymerase sigma factors"/>
    <property type="match status" value="1"/>
</dbReference>
<organism evidence="3 4">
    <name type="scientific">Staphylococcus equorum</name>
    <dbReference type="NCBI Taxonomy" id="246432"/>
    <lineage>
        <taxon>Bacteria</taxon>
        <taxon>Bacillati</taxon>
        <taxon>Bacillota</taxon>
        <taxon>Bacilli</taxon>
        <taxon>Bacillales</taxon>
        <taxon>Staphylococcaceae</taxon>
        <taxon>Staphylococcus</taxon>
    </lineage>
</organism>
<feature type="domain" description="RNA polymerase alpha subunit C-terminal" evidence="1">
    <location>
        <begin position="64"/>
        <end position="106"/>
    </location>
</feature>
<comment type="caution">
    <text evidence="3">The sequence shown here is derived from an EMBL/GenBank/DDBJ whole genome shotgun (WGS) entry which is preliminary data.</text>
</comment>
<dbReference type="AlphaFoldDB" id="A0AAP7IBM8"/>
<dbReference type="InterPro" id="IPR007630">
    <property type="entry name" value="RNA_pol_sigma70_r4"/>
</dbReference>
<gene>
    <name evidence="3" type="ORF">ASS94_14495</name>
</gene>
<dbReference type="RefSeq" id="WP_069812810.1">
    <property type="nucleotide sequence ID" value="NZ_JARGCI010000009.1"/>
</dbReference>
<dbReference type="GO" id="GO:0003899">
    <property type="term" value="F:DNA-directed RNA polymerase activity"/>
    <property type="evidence" value="ECO:0007669"/>
    <property type="project" value="InterPro"/>
</dbReference>